<sequence length="123" mass="13305">RGRSSQRTKALHHPYRLPPITPVRPEPRKLRKQQSRTAGADAQHSHLLIEIQDPRQPGGPRPDQRGGVGAAELREGCPGPSFYLRGQAGGYCGCAIKYLVKAGFVIGQSITVDGGATRVKKKS</sequence>
<evidence type="ECO:0000313" key="2">
    <source>
        <dbReference type="EMBL" id="RMY73675.1"/>
    </source>
</evidence>
<accession>A0A3M7EAL0</accession>
<proteinExistence type="predicted"/>
<feature type="compositionally biased region" description="Basic residues" evidence="1">
    <location>
        <begin position="1"/>
        <end position="15"/>
    </location>
</feature>
<dbReference type="OrthoDB" id="47007at2759"/>
<evidence type="ECO:0000313" key="3">
    <source>
        <dbReference type="Proteomes" id="UP000269276"/>
    </source>
</evidence>
<dbReference type="EMBL" id="QWIP01000091">
    <property type="protein sequence ID" value="RMY73675.1"/>
    <property type="molecule type" value="Genomic_DNA"/>
</dbReference>
<feature type="region of interest" description="Disordered" evidence="1">
    <location>
        <begin position="1"/>
        <end position="72"/>
    </location>
</feature>
<comment type="caution">
    <text evidence="2">The sequence shown here is derived from an EMBL/GenBank/DDBJ whole genome shotgun (WGS) entry which is preliminary data.</text>
</comment>
<protein>
    <submittedName>
        <fullName evidence="2">Uncharacterized protein</fullName>
    </submittedName>
</protein>
<evidence type="ECO:0000256" key="1">
    <source>
        <dbReference type="SAM" id="MobiDB-lite"/>
    </source>
</evidence>
<reference evidence="2 3" key="1">
    <citation type="journal article" date="2018" name="BMC Genomics">
        <title>Genomic evidence for intraspecific hybridization in a clonal and extremely halotolerant yeast.</title>
        <authorList>
            <person name="Gostincar C."/>
            <person name="Stajich J.E."/>
            <person name="Zupancic J."/>
            <person name="Zalar P."/>
            <person name="Gunde-Cimerman N."/>
        </authorList>
    </citation>
    <scope>NUCLEOTIDE SEQUENCE [LARGE SCALE GENOMIC DNA]</scope>
    <source>
        <strain evidence="2 3">EXF-2682</strain>
    </source>
</reference>
<gene>
    <name evidence="2" type="ORF">D0863_03726</name>
</gene>
<organism evidence="2 3">
    <name type="scientific">Hortaea werneckii</name>
    <name type="common">Black yeast</name>
    <name type="synonym">Cladosporium werneckii</name>
    <dbReference type="NCBI Taxonomy" id="91943"/>
    <lineage>
        <taxon>Eukaryota</taxon>
        <taxon>Fungi</taxon>
        <taxon>Dikarya</taxon>
        <taxon>Ascomycota</taxon>
        <taxon>Pezizomycotina</taxon>
        <taxon>Dothideomycetes</taxon>
        <taxon>Dothideomycetidae</taxon>
        <taxon>Mycosphaerellales</taxon>
        <taxon>Teratosphaeriaceae</taxon>
        <taxon>Hortaea</taxon>
    </lineage>
</organism>
<name>A0A3M7EAL0_HORWE</name>
<dbReference type="AlphaFoldDB" id="A0A3M7EAL0"/>
<dbReference type="Proteomes" id="UP000269276">
    <property type="component" value="Unassembled WGS sequence"/>
</dbReference>
<feature type="non-terminal residue" evidence="2">
    <location>
        <position position="1"/>
    </location>
</feature>